<dbReference type="InterPro" id="IPR011992">
    <property type="entry name" value="EF-hand-dom_pair"/>
</dbReference>
<dbReference type="PANTHER" id="PTHR47666">
    <property type="entry name" value="PROTEIN VASCULAR ASSOCIATED DEATH 1, CHLOROPLASTIC"/>
    <property type="match status" value="1"/>
</dbReference>
<dbReference type="AlphaFoldDB" id="A0A9X0A274"/>
<dbReference type="InterPro" id="IPR002048">
    <property type="entry name" value="EF_hand_dom"/>
</dbReference>
<evidence type="ECO:0000256" key="1">
    <source>
        <dbReference type="ARBA" id="ARBA00022837"/>
    </source>
</evidence>
<dbReference type="PROSITE" id="PS50222">
    <property type="entry name" value="EF_HAND_2"/>
    <property type="match status" value="1"/>
</dbReference>
<feature type="domain" description="EF-hand" evidence="3">
    <location>
        <begin position="176"/>
        <end position="211"/>
    </location>
</feature>
<comment type="caution">
    <text evidence="4">The sequence shown here is derived from an EMBL/GenBank/DDBJ whole genome shotgun (WGS) entry which is preliminary data.</text>
</comment>
<dbReference type="PANTHER" id="PTHR47666:SF1">
    <property type="entry name" value="PROTEIN VASCULAR ASSOCIATED DEATH 1, CHLOROPLASTIC"/>
    <property type="match status" value="1"/>
</dbReference>
<proteinExistence type="predicted"/>
<dbReference type="GO" id="GO:0005509">
    <property type="term" value="F:calcium ion binding"/>
    <property type="evidence" value="ECO:0007669"/>
    <property type="project" value="InterPro"/>
</dbReference>
<evidence type="ECO:0000259" key="3">
    <source>
        <dbReference type="PROSITE" id="PS50222"/>
    </source>
</evidence>
<keyword evidence="1" id="KW-0106">Calcium</keyword>
<keyword evidence="5" id="KW-1185">Reference proteome</keyword>
<evidence type="ECO:0000313" key="5">
    <source>
        <dbReference type="Proteomes" id="UP001163046"/>
    </source>
</evidence>
<dbReference type="EMBL" id="MU825402">
    <property type="protein sequence ID" value="KAJ7392106.1"/>
    <property type="molecule type" value="Genomic_DNA"/>
</dbReference>
<dbReference type="OrthoDB" id="17687at2759"/>
<dbReference type="InterPro" id="IPR018247">
    <property type="entry name" value="EF_Hand_1_Ca_BS"/>
</dbReference>
<dbReference type="SUPFAM" id="SSF47473">
    <property type="entry name" value="EF-hand"/>
    <property type="match status" value="1"/>
</dbReference>
<accession>A0A9X0A274</accession>
<reference evidence="4" key="1">
    <citation type="submission" date="2023-01" db="EMBL/GenBank/DDBJ databases">
        <title>Genome assembly of the deep-sea coral Lophelia pertusa.</title>
        <authorList>
            <person name="Herrera S."/>
            <person name="Cordes E."/>
        </authorList>
    </citation>
    <scope>NUCLEOTIDE SEQUENCE</scope>
    <source>
        <strain evidence="4">USNM1676648</strain>
        <tissue evidence="4">Polyp</tissue>
    </source>
</reference>
<evidence type="ECO:0000256" key="2">
    <source>
        <dbReference type="SAM" id="MobiDB-lite"/>
    </source>
</evidence>
<feature type="compositionally biased region" description="Acidic residues" evidence="2">
    <location>
        <begin position="232"/>
        <end position="242"/>
    </location>
</feature>
<evidence type="ECO:0000313" key="4">
    <source>
        <dbReference type="EMBL" id="KAJ7392106.1"/>
    </source>
</evidence>
<dbReference type="PROSITE" id="PS00018">
    <property type="entry name" value="EF_HAND_1"/>
    <property type="match status" value="1"/>
</dbReference>
<sequence length="296" mass="33427">MTILGNYLEHVTNRDSTMPTNNHGANNRSLGVPSTGSQWWIVGIMWKGLCLSRQYQSTVDVANLILESYQKFGFITAETIDSMRNAQRLKVVQGLEDSMRRNAVRSIGVEACLFDQKELEQLYAVFKAGHLLTRNHGNPDAKDTPPQFPLVQNQCIDCERFKPLFECLTNWGTGEIGLTLAQRAFKVIDEDEDGLISFREFARGLGIICKGELQDRMQFMYRMHVPPALCDDTEDLSDEESVDSCTEVTESGSSEVLASQSCDEGQSRDQEQSHDQRDTGRFTTQEVPVRIFIQNN</sequence>
<feature type="region of interest" description="Disordered" evidence="2">
    <location>
        <begin position="232"/>
        <end position="287"/>
    </location>
</feature>
<feature type="compositionally biased region" description="Basic and acidic residues" evidence="2">
    <location>
        <begin position="265"/>
        <end position="280"/>
    </location>
</feature>
<gene>
    <name evidence="4" type="primary">TBC1D8_3</name>
    <name evidence="4" type="ORF">OS493_013473</name>
</gene>
<organism evidence="4 5">
    <name type="scientific">Desmophyllum pertusum</name>
    <dbReference type="NCBI Taxonomy" id="174260"/>
    <lineage>
        <taxon>Eukaryota</taxon>
        <taxon>Metazoa</taxon>
        <taxon>Cnidaria</taxon>
        <taxon>Anthozoa</taxon>
        <taxon>Hexacorallia</taxon>
        <taxon>Scleractinia</taxon>
        <taxon>Caryophylliina</taxon>
        <taxon>Caryophylliidae</taxon>
        <taxon>Desmophyllum</taxon>
    </lineage>
</organism>
<feature type="compositionally biased region" description="Polar residues" evidence="2">
    <location>
        <begin position="243"/>
        <end position="264"/>
    </location>
</feature>
<name>A0A9X0A274_9CNID</name>
<protein>
    <submittedName>
        <fullName evidence="4">TBC1 domain member 8B</fullName>
    </submittedName>
</protein>
<dbReference type="Proteomes" id="UP001163046">
    <property type="component" value="Unassembled WGS sequence"/>
</dbReference>
<dbReference type="Gene3D" id="1.10.238.10">
    <property type="entry name" value="EF-hand"/>
    <property type="match status" value="1"/>
</dbReference>